<keyword evidence="2" id="KW-0812">Transmembrane</keyword>
<keyword evidence="2" id="KW-1133">Transmembrane helix</keyword>
<reference evidence="3" key="2">
    <citation type="submission" date="2021-04" db="EMBL/GenBank/DDBJ databases">
        <authorList>
            <person name="Podell S."/>
        </authorList>
    </citation>
    <scope>NUCLEOTIDE SEQUENCE</scope>
    <source>
        <strain evidence="3">Hildebrandi</strain>
    </source>
</reference>
<feature type="transmembrane region" description="Helical" evidence="2">
    <location>
        <begin position="44"/>
        <end position="68"/>
    </location>
</feature>
<evidence type="ECO:0000256" key="2">
    <source>
        <dbReference type="SAM" id="Phobius"/>
    </source>
</evidence>
<evidence type="ECO:0000256" key="1">
    <source>
        <dbReference type="SAM" id="MobiDB-lite"/>
    </source>
</evidence>
<evidence type="ECO:0000313" key="3">
    <source>
        <dbReference type="EMBL" id="KAG7344224.1"/>
    </source>
</evidence>
<evidence type="ECO:0000313" key="4">
    <source>
        <dbReference type="Proteomes" id="UP000693970"/>
    </source>
</evidence>
<feature type="region of interest" description="Disordered" evidence="1">
    <location>
        <begin position="576"/>
        <end position="602"/>
    </location>
</feature>
<gene>
    <name evidence="3" type="ORF">IV203_022232</name>
</gene>
<feature type="compositionally biased region" description="Polar residues" evidence="1">
    <location>
        <begin position="646"/>
        <end position="659"/>
    </location>
</feature>
<dbReference type="Proteomes" id="UP000693970">
    <property type="component" value="Unassembled WGS sequence"/>
</dbReference>
<feature type="region of interest" description="Disordered" evidence="1">
    <location>
        <begin position="639"/>
        <end position="669"/>
    </location>
</feature>
<keyword evidence="2" id="KW-0472">Membrane</keyword>
<feature type="transmembrane region" description="Helical" evidence="2">
    <location>
        <begin position="127"/>
        <end position="147"/>
    </location>
</feature>
<dbReference type="OrthoDB" id="48775at2759"/>
<accession>A0A9K3KIA0</accession>
<keyword evidence="4" id="KW-1185">Reference proteome</keyword>
<reference evidence="3" key="1">
    <citation type="journal article" date="2021" name="Sci. Rep.">
        <title>Diploid genomic architecture of Nitzschia inconspicua, an elite biomass production diatom.</title>
        <authorList>
            <person name="Oliver A."/>
            <person name="Podell S."/>
            <person name="Pinowska A."/>
            <person name="Traller J.C."/>
            <person name="Smith S.R."/>
            <person name="McClure R."/>
            <person name="Beliaev A."/>
            <person name="Bohutskyi P."/>
            <person name="Hill E.A."/>
            <person name="Rabines A."/>
            <person name="Zheng H."/>
            <person name="Allen L.Z."/>
            <person name="Kuo A."/>
            <person name="Grigoriev I.V."/>
            <person name="Allen A.E."/>
            <person name="Hazlebeck D."/>
            <person name="Allen E.E."/>
        </authorList>
    </citation>
    <scope>NUCLEOTIDE SEQUENCE</scope>
    <source>
        <strain evidence="3">Hildebrandi</strain>
    </source>
</reference>
<feature type="compositionally biased region" description="Polar residues" evidence="1">
    <location>
        <begin position="589"/>
        <end position="602"/>
    </location>
</feature>
<feature type="compositionally biased region" description="Acidic residues" evidence="1">
    <location>
        <begin position="434"/>
        <end position="443"/>
    </location>
</feature>
<protein>
    <submittedName>
        <fullName evidence="3">Uncharacterized protein</fullName>
    </submittedName>
</protein>
<feature type="transmembrane region" description="Helical" evidence="2">
    <location>
        <begin position="293"/>
        <end position="313"/>
    </location>
</feature>
<name>A0A9K3KIA0_9STRA</name>
<sequence>MKDIGTLSPSSATLPWKYRLFEPHAVFVILSVTFKLWVPSLLKWLAYDTIATSIISIWYPLCATISLIHRESQPSNFTTTLQNDKNSAAAQDRKFWIEYWTVGYSLAQCIQASVNMMPFFLTWSLQYTYLPIAMAEMKFLFFVWIFVMEPLLKWYHQSFLLVALNDDQTKKTNSVKRFLPLTILKRLLRPRLVQVQSWISEPISKEHWQRFIHSKAHRILNLLVALQFLTEEWSDYLLQLLDECRSLLLLSPFLVLPSTLTKIGVLYAQFVLPSARSLMARGKIIEVLYLQYWVLNIFLSTAVYFGSWLWWFVPFSTQITFAVWCYLTFPRTITEYYAVVEQELITFGILSGESQLKVTETKTVQALRAVVKRIPSANDAEGFRFGDDDVTSRYGPRSQRKLVPRSQSAPATLLAISAIKTLHDSAVLSPRQETDDEEDENDEPVPTVRPHVLSTLSKSLPAKADTNDRSSDPPLFEKNSSNDQKTNVPSSVSVIEESDESSQMSTVALVNIDLRSDHKQIYEEVEVTMKELSAARLKAAKYQSRSSAHIHTHSKPTPYHSPTRNSIMQAMSDEQNVGSEFTSVGLPPTLSTRSVSDTCTPRSNNSCGFDCDLSEVDTAASSKGLGFAESFDVADGLHDKSKQAKRQVTSPAASASSHTKGIPEDVERITRRRSERIRYIQEQREQRKLNQLTESLLFMRSTSTDESEDGGKSADSSFVSETSFSTGNQAVSSIAGDGTMTNRMGPRRQRSSDSSGRSTASNSIDEVAQNNHVVRRRLQQSIDSDNRYKSALPRYVQIASSDGLRERRTRRSRSRDNLTLHPTDSDEIAQ</sequence>
<dbReference type="EMBL" id="JAGRRH010000023">
    <property type="protein sequence ID" value="KAG7344224.1"/>
    <property type="molecule type" value="Genomic_DNA"/>
</dbReference>
<feature type="compositionally biased region" description="Polar residues" evidence="1">
    <location>
        <begin position="714"/>
        <end position="732"/>
    </location>
</feature>
<feature type="region of interest" description="Disordered" evidence="1">
    <location>
        <begin position="425"/>
        <end position="503"/>
    </location>
</feature>
<feature type="transmembrane region" description="Helical" evidence="2">
    <location>
        <begin position="20"/>
        <end position="38"/>
    </location>
</feature>
<comment type="caution">
    <text evidence="3">The sequence shown here is derived from an EMBL/GenBank/DDBJ whole genome shotgun (WGS) entry which is preliminary data.</text>
</comment>
<organism evidence="3 4">
    <name type="scientific">Nitzschia inconspicua</name>
    <dbReference type="NCBI Taxonomy" id="303405"/>
    <lineage>
        <taxon>Eukaryota</taxon>
        <taxon>Sar</taxon>
        <taxon>Stramenopiles</taxon>
        <taxon>Ochrophyta</taxon>
        <taxon>Bacillariophyta</taxon>
        <taxon>Bacillariophyceae</taxon>
        <taxon>Bacillariophycidae</taxon>
        <taxon>Bacillariales</taxon>
        <taxon>Bacillariaceae</taxon>
        <taxon>Nitzschia</taxon>
    </lineage>
</organism>
<feature type="compositionally biased region" description="Polar residues" evidence="1">
    <location>
        <begin position="478"/>
        <end position="487"/>
    </location>
</feature>
<proteinExistence type="predicted"/>
<feature type="compositionally biased region" description="Low complexity" evidence="1">
    <location>
        <begin position="752"/>
        <end position="763"/>
    </location>
</feature>
<dbReference type="AlphaFoldDB" id="A0A9K3KIA0"/>
<feature type="region of interest" description="Disordered" evidence="1">
    <location>
        <begin position="700"/>
        <end position="830"/>
    </location>
</feature>